<organism evidence="2 3">
    <name type="scientific">Mucilaginibacter angelicae</name>
    <dbReference type="NCBI Taxonomy" id="869718"/>
    <lineage>
        <taxon>Bacteria</taxon>
        <taxon>Pseudomonadati</taxon>
        <taxon>Bacteroidota</taxon>
        <taxon>Sphingobacteriia</taxon>
        <taxon>Sphingobacteriales</taxon>
        <taxon>Sphingobacteriaceae</taxon>
        <taxon>Mucilaginibacter</taxon>
    </lineage>
</organism>
<dbReference type="PANTHER" id="PTHR13504">
    <property type="entry name" value="FIDO DOMAIN-CONTAINING PROTEIN DDB_G0283145"/>
    <property type="match status" value="1"/>
</dbReference>
<dbReference type="InterPro" id="IPR036597">
    <property type="entry name" value="Fido-like_dom_sf"/>
</dbReference>
<sequence>MKDLAFEILPVDLLDKYLSQVPQTILQSFEQLKDNELSAGTFSFYTSVSAVFSSKIEGESIELDSFMKHKMLGVKFLPDYTQKTDDLYEAYQFAQRTTLSYASVQETHKLLIKHILQKERKSRLRTANMAVITPDAEIEYVACSPDLVRQKLDMLFNDINLALKAKLTAQEVFFCAAMVHLVFVKIHPFEDGNGRTACLLEKWFIAEKLGPKAWFMQSEKYYYDHHQAYYHNIRLPGLEYELLDYSNALPFLLMLPQSF</sequence>
<proteinExistence type="predicted"/>
<dbReference type="EMBL" id="JBHLTS010000070">
    <property type="protein sequence ID" value="MFC0517031.1"/>
    <property type="molecule type" value="Genomic_DNA"/>
</dbReference>
<protein>
    <submittedName>
        <fullName evidence="2">Fic family protein</fullName>
    </submittedName>
</protein>
<evidence type="ECO:0000313" key="3">
    <source>
        <dbReference type="Proteomes" id="UP001589828"/>
    </source>
</evidence>
<dbReference type="SUPFAM" id="SSF140931">
    <property type="entry name" value="Fic-like"/>
    <property type="match status" value="1"/>
</dbReference>
<dbReference type="InterPro" id="IPR003812">
    <property type="entry name" value="Fido"/>
</dbReference>
<accession>A0ABV6LC30</accession>
<dbReference type="RefSeq" id="WP_377024795.1">
    <property type="nucleotide sequence ID" value="NZ_JBHLTS010000070.1"/>
</dbReference>
<keyword evidence="3" id="KW-1185">Reference proteome</keyword>
<dbReference type="PROSITE" id="PS51459">
    <property type="entry name" value="FIDO"/>
    <property type="match status" value="1"/>
</dbReference>
<name>A0ABV6LC30_9SPHI</name>
<dbReference type="Pfam" id="PF02661">
    <property type="entry name" value="Fic"/>
    <property type="match status" value="1"/>
</dbReference>
<dbReference type="InterPro" id="IPR040198">
    <property type="entry name" value="Fido_containing"/>
</dbReference>
<dbReference type="Gene3D" id="1.10.3290.10">
    <property type="entry name" value="Fido-like domain"/>
    <property type="match status" value="1"/>
</dbReference>
<reference evidence="2 3" key="1">
    <citation type="submission" date="2024-09" db="EMBL/GenBank/DDBJ databases">
        <authorList>
            <person name="Sun Q."/>
            <person name="Mori K."/>
        </authorList>
    </citation>
    <scope>NUCLEOTIDE SEQUENCE [LARGE SCALE GENOMIC DNA]</scope>
    <source>
        <strain evidence="2 3">NCAIM B.02415</strain>
    </source>
</reference>
<gene>
    <name evidence="2" type="ORF">ACFFGT_22675</name>
</gene>
<dbReference type="Proteomes" id="UP001589828">
    <property type="component" value="Unassembled WGS sequence"/>
</dbReference>
<dbReference type="PANTHER" id="PTHR13504:SF38">
    <property type="entry name" value="FIDO DOMAIN-CONTAINING PROTEIN"/>
    <property type="match status" value="1"/>
</dbReference>
<evidence type="ECO:0000313" key="2">
    <source>
        <dbReference type="EMBL" id="MFC0517031.1"/>
    </source>
</evidence>
<comment type="caution">
    <text evidence="2">The sequence shown here is derived from an EMBL/GenBank/DDBJ whole genome shotgun (WGS) entry which is preliminary data.</text>
</comment>
<evidence type="ECO:0000259" key="1">
    <source>
        <dbReference type="PROSITE" id="PS51459"/>
    </source>
</evidence>
<feature type="domain" description="Fido" evidence="1">
    <location>
        <begin position="99"/>
        <end position="254"/>
    </location>
</feature>